<dbReference type="PANTHER" id="PTHR44216:SF3">
    <property type="entry name" value="PROTEIN O-MANNOSYL-TRANSFERASE TMTC2"/>
    <property type="match status" value="1"/>
</dbReference>
<evidence type="ECO:0000256" key="1">
    <source>
        <dbReference type="SAM" id="MobiDB-lite"/>
    </source>
</evidence>
<dbReference type="GO" id="GO:0005789">
    <property type="term" value="C:endoplasmic reticulum membrane"/>
    <property type="evidence" value="ECO:0007669"/>
    <property type="project" value="TreeGrafter"/>
</dbReference>
<feature type="transmembrane region" description="Helical" evidence="2">
    <location>
        <begin position="50"/>
        <end position="67"/>
    </location>
</feature>
<dbReference type="AlphaFoldDB" id="A0A8T0FK81"/>
<dbReference type="Proteomes" id="UP000807504">
    <property type="component" value="Unassembled WGS sequence"/>
</dbReference>
<gene>
    <name evidence="3" type="ORF">HNY73_005034</name>
</gene>
<accession>A0A8T0FK81</accession>
<dbReference type="PANTHER" id="PTHR44216">
    <property type="entry name" value="PROTEIN O-MANNOSYL-TRANSFERASE TMTC2"/>
    <property type="match status" value="1"/>
</dbReference>
<name>A0A8T0FK81_ARGBR</name>
<dbReference type="GO" id="GO:0035269">
    <property type="term" value="P:protein O-linked glycosylation via mannose"/>
    <property type="evidence" value="ECO:0007669"/>
    <property type="project" value="TreeGrafter"/>
</dbReference>
<reference evidence="3" key="2">
    <citation type="submission" date="2020-06" db="EMBL/GenBank/DDBJ databases">
        <authorList>
            <person name="Sheffer M."/>
        </authorList>
    </citation>
    <scope>NUCLEOTIDE SEQUENCE</scope>
</reference>
<organism evidence="3 4">
    <name type="scientific">Argiope bruennichi</name>
    <name type="common">Wasp spider</name>
    <name type="synonym">Aranea bruennichi</name>
    <dbReference type="NCBI Taxonomy" id="94029"/>
    <lineage>
        <taxon>Eukaryota</taxon>
        <taxon>Metazoa</taxon>
        <taxon>Ecdysozoa</taxon>
        <taxon>Arthropoda</taxon>
        <taxon>Chelicerata</taxon>
        <taxon>Arachnida</taxon>
        <taxon>Araneae</taxon>
        <taxon>Araneomorphae</taxon>
        <taxon>Entelegynae</taxon>
        <taxon>Araneoidea</taxon>
        <taxon>Araneidae</taxon>
        <taxon>Argiope</taxon>
    </lineage>
</organism>
<sequence>MEGVLVEDDKEPKGKRINDDKRNGDSQHLVGFCKKNGLSVDASKSPQGKFFPWKLYLILHTYIVWILRKRSFNGAEHSLSWGRFNEVFGEVNEGQSYEKFLNESVHISRNSESLRKKVLLFMKFCLRPYAVLYSLLKVAVPDPNRAIKTNQDLLPSTPIEKLFLNDFWGTPLTHSGSHKSYRPLCVLTFRLNYWLGGFTPWGYHFINVFLHMLVSVAFTKLAYLVFAKKPMPTIIAGLLFTAHPIHTEAVAGIVGRADVGACLFFLLSIMLYIKYCEYRSKEERCLRRWFYLYAALFCAACSMLTKEQGITVLGVCIVYELFVRHRIFPKELRYVPLQTWIRRKISRETNVQGKEKPISDDFGWDSCELCALK</sequence>
<feature type="transmembrane region" description="Helical" evidence="2">
    <location>
        <begin position="253"/>
        <end position="273"/>
    </location>
</feature>
<comment type="caution">
    <text evidence="3">The sequence shown here is derived from an EMBL/GenBank/DDBJ whole genome shotgun (WGS) entry which is preliminary data.</text>
</comment>
<reference evidence="3" key="1">
    <citation type="journal article" date="2020" name="bioRxiv">
        <title>Chromosome-level reference genome of the European wasp spider Argiope bruennichi: a resource for studies on range expansion and evolutionary adaptation.</title>
        <authorList>
            <person name="Sheffer M.M."/>
            <person name="Hoppe A."/>
            <person name="Krehenwinkel H."/>
            <person name="Uhl G."/>
            <person name="Kuss A.W."/>
            <person name="Jensen L."/>
            <person name="Jensen C."/>
            <person name="Gillespie R.G."/>
            <person name="Hoff K.J."/>
            <person name="Prost S."/>
        </authorList>
    </citation>
    <scope>NUCLEOTIDE SEQUENCE</scope>
</reference>
<dbReference type="EMBL" id="JABXBU010000011">
    <property type="protein sequence ID" value="KAF8789939.1"/>
    <property type="molecule type" value="Genomic_DNA"/>
</dbReference>
<feature type="compositionally biased region" description="Basic and acidic residues" evidence="1">
    <location>
        <begin position="10"/>
        <end position="23"/>
    </location>
</feature>
<evidence type="ECO:0000313" key="4">
    <source>
        <dbReference type="Proteomes" id="UP000807504"/>
    </source>
</evidence>
<keyword evidence="4" id="KW-1185">Reference proteome</keyword>
<keyword evidence="2" id="KW-1133">Transmembrane helix</keyword>
<proteinExistence type="predicted"/>
<keyword evidence="2" id="KW-0812">Transmembrane</keyword>
<feature type="transmembrane region" description="Helical" evidence="2">
    <location>
        <begin position="285"/>
        <end position="305"/>
    </location>
</feature>
<evidence type="ECO:0000313" key="3">
    <source>
        <dbReference type="EMBL" id="KAF8789939.1"/>
    </source>
</evidence>
<keyword evidence="2" id="KW-0472">Membrane</keyword>
<feature type="transmembrane region" description="Helical" evidence="2">
    <location>
        <begin position="201"/>
        <end position="223"/>
    </location>
</feature>
<feature type="region of interest" description="Disordered" evidence="1">
    <location>
        <begin position="1"/>
        <end position="23"/>
    </location>
</feature>
<dbReference type="InterPro" id="IPR052384">
    <property type="entry name" value="TMTC_O-mannosyltransferase"/>
</dbReference>
<evidence type="ECO:0000256" key="2">
    <source>
        <dbReference type="SAM" id="Phobius"/>
    </source>
</evidence>
<dbReference type="GO" id="GO:0000030">
    <property type="term" value="F:mannosyltransferase activity"/>
    <property type="evidence" value="ECO:0007669"/>
    <property type="project" value="TreeGrafter"/>
</dbReference>
<protein>
    <submittedName>
        <fullName evidence="3">Protein O-mannosyl-transferase TMTC2 like protein</fullName>
    </submittedName>
</protein>